<proteinExistence type="predicted"/>
<protein>
    <recommendedName>
        <fullName evidence="3">C2H2-type domain-containing protein</fullName>
    </recommendedName>
</protein>
<accession>A0A8S3SEI9</accession>
<reference evidence="1" key="1">
    <citation type="submission" date="2021-03" db="EMBL/GenBank/DDBJ databases">
        <authorList>
            <person name="Bekaert M."/>
        </authorList>
    </citation>
    <scope>NUCLEOTIDE SEQUENCE</scope>
</reference>
<organism evidence="1 2">
    <name type="scientific">Mytilus edulis</name>
    <name type="common">Blue mussel</name>
    <dbReference type="NCBI Taxonomy" id="6550"/>
    <lineage>
        <taxon>Eukaryota</taxon>
        <taxon>Metazoa</taxon>
        <taxon>Spiralia</taxon>
        <taxon>Lophotrochozoa</taxon>
        <taxon>Mollusca</taxon>
        <taxon>Bivalvia</taxon>
        <taxon>Autobranchia</taxon>
        <taxon>Pteriomorphia</taxon>
        <taxon>Mytilida</taxon>
        <taxon>Mytiloidea</taxon>
        <taxon>Mytilidae</taxon>
        <taxon>Mytilinae</taxon>
        <taxon>Mytilus</taxon>
    </lineage>
</organism>
<keyword evidence="2" id="KW-1185">Reference proteome</keyword>
<evidence type="ECO:0000313" key="1">
    <source>
        <dbReference type="EMBL" id="CAG2215398.1"/>
    </source>
</evidence>
<dbReference type="EMBL" id="CAJPWZ010001442">
    <property type="protein sequence ID" value="CAG2215398.1"/>
    <property type="molecule type" value="Genomic_DNA"/>
</dbReference>
<gene>
    <name evidence="1" type="ORF">MEDL_29176</name>
</gene>
<dbReference type="PANTHER" id="PTHR31511:SF12">
    <property type="entry name" value="RHO TERMINATION FACTOR N-TERMINAL DOMAIN-CONTAINING PROTEIN"/>
    <property type="match status" value="1"/>
</dbReference>
<dbReference type="PANTHER" id="PTHR31511">
    <property type="entry name" value="PROTEIN CBG23764"/>
    <property type="match status" value="1"/>
</dbReference>
<sequence>MLVANDETRHYCWVKNLSRLLTAQVSDHDGEAYFCRRCLNHFTRQEKLDQHIEYCGQKKAVKIEMPSEGSYISFQNHIRSMKVPFVVYADFECFTTKVQPEPAKSGVDRIMQMLEHFLELIKQKVEGGEPSEPHTKILQKHVPSGFCYHIKCFDETVYAKEPVIYTTQQEGEDVGQIFVDRLTKDIREIYQQNDFKKPMTMTEEDKIAFAEATKCFICDQELGEDRALGATEGKIDCIPNTEERYISFTKSVAVGSYKDKKGKMKTLYQHLRFIDSFKFMGASLQKLVESTPADAFTNMRREFGAKPMDPGLFKIGHFESENGRSITLREVIDREKLKHIVTHPEDYELGSRYIKGRMWIRMLS</sequence>
<name>A0A8S3SEI9_MYTED</name>
<evidence type="ECO:0008006" key="3">
    <source>
        <dbReference type="Google" id="ProtNLM"/>
    </source>
</evidence>
<evidence type="ECO:0000313" key="2">
    <source>
        <dbReference type="Proteomes" id="UP000683360"/>
    </source>
</evidence>
<dbReference type="AlphaFoldDB" id="A0A8S3SEI9"/>
<dbReference type="OrthoDB" id="7612145at2759"/>
<comment type="caution">
    <text evidence="1">The sequence shown here is derived from an EMBL/GenBank/DDBJ whole genome shotgun (WGS) entry which is preliminary data.</text>
</comment>
<dbReference type="Proteomes" id="UP000683360">
    <property type="component" value="Unassembled WGS sequence"/>
</dbReference>